<accession>A0A937EQP1</accession>
<dbReference type="RefSeq" id="WP_201843363.1">
    <property type="nucleotide sequence ID" value="NZ_JAERRK010000025.1"/>
</dbReference>
<proteinExistence type="predicted"/>
<feature type="region of interest" description="Disordered" evidence="1">
    <location>
        <begin position="1"/>
        <end position="25"/>
    </location>
</feature>
<protein>
    <submittedName>
        <fullName evidence="3">WhiB family transcriptional regulator</fullName>
    </submittedName>
</protein>
<evidence type="ECO:0000259" key="2">
    <source>
        <dbReference type="PROSITE" id="PS51674"/>
    </source>
</evidence>
<keyword evidence="4" id="KW-1185">Reference proteome</keyword>
<feature type="domain" description="4Fe-4S Wbl-type" evidence="2">
    <location>
        <begin position="16"/>
        <end position="78"/>
    </location>
</feature>
<gene>
    <name evidence="3" type="ORF">JK359_33450</name>
</gene>
<reference evidence="3" key="1">
    <citation type="submission" date="2021-01" db="EMBL/GenBank/DDBJ databases">
        <title>WGS of actinomycetes isolated from Thailand.</title>
        <authorList>
            <person name="Thawai C."/>
        </authorList>
    </citation>
    <scope>NUCLEOTIDE SEQUENCE</scope>
    <source>
        <strain evidence="3">RCU-197</strain>
    </source>
</reference>
<sequence length="93" mass="10270">MTGRLAPFPRFTGAEPCQDPDYDPDLWSSSDPVDRATAQLACLSGCPVREKCLAWAIDHPTEAGDDIWAGTTKARRTTLRREFSTTATRRKSA</sequence>
<comment type="caution">
    <text evidence="3">The sequence shown here is derived from an EMBL/GenBank/DDBJ whole genome shotgun (WGS) entry which is preliminary data.</text>
</comment>
<name>A0A937EQP1_9ACTN</name>
<dbReference type="InterPro" id="IPR034768">
    <property type="entry name" value="4FE4S_WBL"/>
</dbReference>
<dbReference type="AlphaFoldDB" id="A0A937EQP1"/>
<evidence type="ECO:0000313" key="4">
    <source>
        <dbReference type="Proteomes" id="UP000661858"/>
    </source>
</evidence>
<dbReference type="PROSITE" id="PS51674">
    <property type="entry name" value="4FE4S_WBL"/>
    <property type="match status" value="1"/>
</dbReference>
<organism evidence="3 4">
    <name type="scientific">Streptomyces actinomycinicus</name>
    <dbReference type="NCBI Taxonomy" id="1695166"/>
    <lineage>
        <taxon>Bacteria</taxon>
        <taxon>Bacillati</taxon>
        <taxon>Actinomycetota</taxon>
        <taxon>Actinomycetes</taxon>
        <taxon>Kitasatosporales</taxon>
        <taxon>Streptomycetaceae</taxon>
        <taxon>Streptomyces</taxon>
    </lineage>
</organism>
<dbReference type="Proteomes" id="UP000661858">
    <property type="component" value="Unassembled WGS sequence"/>
</dbReference>
<dbReference type="EMBL" id="JAERRK010000025">
    <property type="protein sequence ID" value="MBL1086813.1"/>
    <property type="molecule type" value="Genomic_DNA"/>
</dbReference>
<evidence type="ECO:0000313" key="3">
    <source>
        <dbReference type="EMBL" id="MBL1086813.1"/>
    </source>
</evidence>
<dbReference type="Pfam" id="PF02467">
    <property type="entry name" value="Whib"/>
    <property type="match status" value="1"/>
</dbReference>
<evidence type="ECO:0000256" key="1">
    <source>
        <dbReference type="SAM" id="MobiDB-lite"/>
    </source>
</evidence>